<feature type="domain" description="Protein kinase" evidence="2">
    <location>
        <begin position="316"/>
        <end position="572"/>
    </location>
</feature>
<proteinExistence type="predicted"/>
<comment type="caution">
    <text evidence="3">The sequence shown here is derived from an EMBL/GenBank/DDBJ whole genome shotgun (WGS) entry which is preliminary data.</text>
</comment>
<dbReference type="Gene3D" id="1.10.510.10">
    <property type="entry name" value="Transferase(Phosphotransferase) domain 1"/>
    <property type="match status" value="1"/>
</dbReference>
<dbReference type="InterPro" id="IPR001245">
    <property type="entry name" value="Ser-Thr/Tyr_kinase_cat_dom"/>
</dbReference>
<dbReference type="PANTHER" id="PTHR23257">
    <property type="entry name" value="SERINE-THREONINE PROTEIN KINASE"/>
    <property type="match status" value="1"/>
</dbReference>
<organism evidence="3 4">
    <name type="scientific">Paraglomus occultum</name>
    <dbReference type="NCBI Taxonomy" id="144539"/>
    <lineage>
        <taxon>Eukaryota</taxon>
        <taxon>Fungi</taxon>
        <taxon>Fungi incertae sedis</taxon>
        <taxon>Mucoromycota</taxon>
        <taxon>Glomeromycotina</taxon>
        <taxon>Glomeromycetes</taxon>
        <taxon>Paraglomerales</taxon>
        <taxon>Paraglomeraceae</taxon>
        <taxon>Paraglomus</taxon>
    </lineage>
</organism>
<feature type="region of interest" description="Disordered" evidence="1">
    <location>
        <begin position="691"/>
        <end position="711"/>
    </location>
</feature>
<gene>
    <name evidence="3" type="ORF">POCULU_LOCUS2419</name>
</gene>
<dbReference type="GO" id="GO:0004672">
    <property type="term" value="F:protein kinase activity"/>
    <property type="evidence" value="ECO:0007669"/>
    <property type="project" value="InterPro"/>
</dbReference>
<evidence type="ECO:0000313" key="3">
    <source>
        <dbReference type="EMBL" id="CAG8497917.1"/>
    </source>
</evidence>
<accession>A0A9N8ZJF5</accession>
<dbReference type="GO" id="GO:0005524">
    <property type="term" value="F:ATP binding"/>
    <property type="evidence" value="ECO:0007669"/>
    <property type="project" value="InterPro"/>
</dbReference>
<dbReference type="OrthoDB" id="1668230at2759"/>
<feature type="region of interest" description="Disordered" evidence="1">
    <location>
        <begin position="207"/>
        <end position="240"/>
    </location>
</feature>
<protein>
    <submittedName>
        <fullName evidence="3">10392_t:CDS:1</fullName>
    </submittedName>
</protein>
<dbReference type="Proteomes" id="UP000789572">
    <property type="component" value="Unassembled WGS sequence"/>
</dbReference>
<dbReference type="EMBL" id="CAJVPJ010000224">
    <property type="protein sequence ID" value="CAG8497917.1"/>
    <property type="molecule type" value="Genomic_DNA"/>
</dbReference>
<dbReference type="PANTHER" id="PTHR23257:SF963">
    <property type="entry name" value="AT08303P"/>
    <property type="match status" value="1"/>
</dbReference>
<dbReference type="GO" id="GO:0005737">
    <property type="term" value="C:cytoplasm"/>
    <property type="evidence" value="ECO:0007669"/>
    <property type="project" value="TreeGrafter"/>
</dbReference>
<dbReference type="InterPro" id="IPR050167">
    <property type="entry name" value="Ser_Thr_protein_kinase"/>
</dbReference>
<dbReference type="AlphaFoldDB" id="A0A9N8ZJF5"/>
<feature type="compositionally biased region" description="Polar residues" evidence="1">
    <location>
        <begin position="207"/>
        <end position="219"/>
    </location>
</feature>
<keyword evidence="4" id="KW-1185">Reference proteome</keyword>
<name>A0A9N8ZJF5_9GLOM</name>
<dbReference type="GO" id="GO:0007165">
    <property type="term" value="P:signal transduction"/>
    <property type="evidence" value="ECO:0007669"/>
    <property type="project" value="TreeGrafter"/>
</dbReference>
<dbReference type="PROSITE" id="PS50011">
    <property type="entry name" value="PROTEIN_KINASE_DOM"/>
    <property type="match status" value="1"/>
</dbReference>
<dbReference type="SUPFAM" id="SSF56112">
    <property type="entry name" value="Protein kinase-like (PK-like)"/>
    <property type="match status" value="1"/>
</dbReference>
<reference evidence="3" key="1">
    <citation type="submission" date="2021-06" db="EMBL/GenBank/DDBJ databases">
        <authorList>
            <person name="Kallberg Y."/>
            <person name="Tangrot J."/>
            <person name="Rosling A."/>
        </authorList>
    </citation>
    <scope>NUCLEOTIDE SEQUENCE</scope>
    <source>
        <strain evidence="3">IA702</strain>
    </source>
</reference>
<dbReference type="InterPro" id="IPR000719">
    <property type="entry name" value="Prot_kinase_dom"/>
</dbReference>
<feature type="compositionally biased region" description="Polar residues" evidence="1">
    <location>
        <begin position="691"/>
        <end position="704"/>
    </location>
</feature>
<evidence type="ECO:0000259" key="2">
    <source>
        <dbReference type="PROSITE" id="PS50011"/>
    </source>
</evidence>
<evidence type="ECO:0000256" key="1">
    <source>
        <dbReference type="SAM" id="MobiDB-lite"/>
    </source>
</evidence>
<evidence type="ECO:0000313" key="4">
    <source>
        <dbReference type="Proteomes" id="UP000789572"/>
    </source>
</evidence>
<dbReference type="Pfam" id="PF07714">
    <property type="entry name" value="PK_Tyr_Ser-Thr"/>
    <property type="match status" value="1"/>
</dbReference>
<feature type="region of interest" description="Disordered" evidence="1">
    <location>
        <begin position="46"/>
        <end position="70"/>
    </location>
</feature>
<feature type="region of interest" description="Disordered" evidence="1">
    <location>
        <begin position="83"/>
        <end position="116"/>
    </location>
</feature>
<sequence length="711" mass="80967">MGAPTSYYPDQHYVWNNPSVIASFSQDVQHYGTESSYHLDHQYVTRSTPQSATSSYSRNHQYVTRSTPQSATASYFRNHQYVTRSTPQSATSSYSRNHQYVTRSTPQSATSSYSRNQRYVCSQESENVTYSYQASYPISGVSSQPLYENYLQETENSDIITTSEPATSIEPAKSAQAEESLNENYPLETKNDVRYSRTFNVITTNLIPATTQPSPSPQARTALVSRRDINSDTSKSRRHSVRFSTLRPMGQFGQCDECKSTRTGYNWCQYCNNEQFQKDFANWTSGSGEIDDFIQVAQLKATNVRSVLEWIDYKEFTNVKHLANGGNSSVFTAYWPRGPIRTWDANGDEWERGWGQANSDLGAYHQFSTLVSHVVRCYGISRCPFTNEFIVVTSYAEDGDLRQYMSKNFDNFTLQKKIITLRDIASGLVTIHRAGLLHKDLHTGNILRSGTWTMISDLGLCWHNASVTGNEKTVHGVLPYVAPEVLRGMPYTRAADVYSVGMIMYELWTGRPPFEEKDYDLPLAMNICSGTRPDIPSDVPAYYSIIMQACWDQDPDMRPTSRELERTFEIWIEKIANGELPCPKTFANKKSVDLTTQKDESSLYSIPERSMSQPIPPLSADQHVILNKLDERREALYQRCLDDRLIEMAEERSKNQEQVNPMTWTRELKTLADEIFGSSVNVLPITFNTVTTEPEPTRTAGNNRRQNRKSK</sequence>
<dbReference type="InterPro" id="IPR011009">
    <property type="entry name" value="Kinase-like_dom_sf"/>
</dbReference>